<keyword evidence="3" id="KW-1185">Reference proteome</keyword>
<gene>
    <name evidence="2" type="ORF">HHK36_032625</name>
</gene>
<comment type="function">
    <text evidence="1">Dirigent proteins impart stereoselectivity on the phenoxy radical-coupling reaction, yielding optically active lignans from two molecules of coniferyl alcohol in the biosynthesis of lignans, flavonolignans, and alkaloids and thus plays a central role in plant secondary metabolism.</text>
</comment>
<protein>
    <recommendedName>
        <fullName evidence="1">Dirigent protein</fullName>
    </recommendedName>
</protein>
<dbReference type="Pfam" id="PF03018">
    <property type="entry name" value="Dirigent"/>
    <property type="match status" value="2"/>
</dbReference>
<proteinExistence type="inferred from homology"/>
<evidence type="ECO:0000313" key="2">
    <source>
        <dbReference type="EMBL" id="KAF8369366.1"/>
    </source>
</evidence>
<dbReference type="InterPro" id="IPR004265">
    <property type="entry name" value="Dirigent"/>
</dbReference>
<evidence type="ECO:0000256" key="1">
    <source>
        <dbReference type="RuleBase" id="RU363099"/>
    </source>
</evidence>
<dbReference type="OrthoDB" id="1928589at2759"/>
<comment type="subcellular location">
    <subcellularLocation>
        <location evidence="1">Secreted</location>
        <location evidence="1">Extracellular space</location>
        <location evidence="1">Apoplast</location>
    </subcellularLocation>
</comment>
<keyword evidence="1" id="KW-0052">Apoplast</keyword>
<comment type="subunit">
    <text evidence="1">Homodimer.</text>
</comment>
<dbReference type="AlphaFoldDB" id="A0A834Y8W7"/>
<dbReference type="GO" id="GO:0048046">
    <property type="term" value="C:apoplast"/>
    <property type="evidence" value="ECO:0007669"/>
    <property type="project" value="UniProtKB-SubCell"/>
</dbReference>
<dbReference type="Proteomes" id="UP000655225">
    <property type="component" value="Unassembled WGS sequence"/>
</dbReference>
<reference evidence="2 3" key="1">
    <citation type="submission" date="2020-04" db="EMBL/GenBank/DDBJ databases">
        <title>Plant Genome Project.</title>
        <authorList>
            <person name="Zhang R.-G."/>
        </authorList>
    </citation>
    <scope>NUCLEOTIDE SEQUENCE [LARGE SCALE GENOMIC DNA]</scope>
    <source>
        <strain evidence="2">YNK0</strain>
        <tissue evidence="2">Leaf</tissue>
    </source>
</reference>
<accession>A0A834Y8W7</accession>
<organism evidence="2 3">
    <name type="scientific">Tetracentron sinense</name>
    <name type="common">Spur-leaf</name>
    <dbReference type="NCBI Taxonomy" id="13715"/>
    <lineage>
        <taxon>Eukaryota</taxon>
        <taxon>Viridiplantae</taxon>
        <taxon>Streptophyta</taxon>
        <taxon>Embryophyta</taxon>
        <taxon>Tracheophyta</taxon>
        <taxon>Spermatophyta</taxon>
        <taxon>Magnoliopsida</taxon>
        <taxon>Trochodendrales</taxon>
        <taxon>Trochodendraceae</taxon>
        <taxon>Tetracentron</taxon>
    </lineage>
</organism>
<keyword evidence="1" id="KW-0964">Secreted</keyword>
<sequence>MDQLPVLHFGTLVAVDDPVTEGPDLGSKEIGRAQDLFLMKEREFGIVSGTGFFRFVKGYAVMETEFMDSANLRAVLKLNVTVKHN</sequence>
<evidence type="ECO:0000313" key="3">
    <source>
        <dbReference type="Proteomes" id="UP000655225"/>
    </source>
</evidence>
<comment type="caution">
    <text evidence="2">The sequence shown here is derived from an EMBL/GenBank/DDBJ whole genome shotgun (WGS) entry which is preliminary data.</text>
</comment>
<dbReference type="EMBL" id="JABCRI010000827">
    <property type="protein sequence ID" value="KAF8369366.1"/>
    <property type="molecule type" value="Genomic_DNA"/>
</dbReference>
<comment type="similarity">
    <text evidence="1">Belongs to the plant dirigent protein family.</text>
</comment>
<dbReference type="PANTHER" id="PTHR21495">
    <property type="entry name" value="NUCLEOPORIN-RELATED"/>
    <property type="match status" value="1"/>
</dbReference>
<name>A0A834Y8W7_TETSI</name>